<proteinExistence type="inferred from homology"/>
<dbReference type="Proteomes" id="UP000526734">
    <property type="component" value="Unassembled WGS sequence"/>
</dbReference>
<evidence type="ECO:0000313" key="4">
    <source>
        <dbReference type="Proteomes" id="UP000526734"/>
    </source>
</evidence>
<evidence type="ECO:0000313" key="3">
    <source>
        <dbReference type="EMBL" id="MBB1153629.1"/>
    </source>
</evidence>
<feature type="domain" description="Activator of Hsp90 ATPase homologue 1/2-like C-terminal" evidence="2">
    <location>
        <begin position="11"/>
        <end position="142"/>
    </location>
</feature>
<dbReference type="CDD" id="cd07814">
    <property type="entry name" value="SRPBCC_CalC_Aha1-like"/>
    <property type="match status" value="1"/>
</dbReference>
<dbReference type="AlphaFoldDB" id="A0A7W3ZAB8"/>
<protein>
    <submittedName>
        <fullName evidence="3">SRPBCC domain-containing protein</fullName>
    </submittedName>
</protein>
<keyword evidence="4" id="KW-1185">Reference proteome</keyword>
<accession>A0A7W3ZAB8</accession>
<dbReference type="SUPFAM" id="SSF55961">
    <property type="entry name" value="Bet v1-like"/>
    <property type="match status" value="1"/>
</dbReference>
<dbReference type="InterPro" id="IPR013538">
    <property type="entry name" value="ASHA1/2-like_C"/>
</dbReference>
<comment type="similarity">
    <text evidence="1">Belongs to the AHA1 family.</text>
</comment>
<dbReference type="Pfam" id="PF08327">
    <property type="entry name" value="AHSA1"/>
    <property type="match status" value="1"/>
</dbReference>
<dbReference type="Gene3D" id="3.30.530.20">
    <property type="match status" value="1"/>
</dbReference>
<name>A0A7W3ZAB8_9PSEU</name>
<organism evidence="3 4">
    <name type="scientific">Amycolatopsis dendrobii</name>
    <dbReference type="NCBI Taxonomy" id="2760662"/>
    <lineage>
        <taxon>Bacteria</taxon>
        <taxon>Bacillati</taxon>
        <taxon>Actinomycetota</taxon>
        <taxon>Actinomycetes</taxon>
        <taxon>Pseudonocardiales</taxon>
        <taxon>Pseudonocardiaceae</taxon>
        <taxon>Amycolatopsis</taxon>
    </lineage>
</organism>
<gene>
    <name evidence="3" type="ORF">H4281_10855</name>
</gene>
<sequence>MSELTIVRVFDAPRELVFRAWTDPAHLASWFGPHGFVASETSTDPRPGGAWHSRITSAEHGVDRRVSGVYREVSAPSRLVFTFRWQHPEDEVGETLVTIDLAELAGKTSMTFHQAPFPDTAERDGHLDGWQSGFEDLDKTLEDLK</sequence>
<dbReference type="RefSeq" id="WP_182890737.1">
    <property type="nucleotide sequence ID" value="NZ_JACGZW010000003.1"/>
</dbReference>
<reference evidence="3 4" key="1">
    <citation type="submission" date="2020-08" db="EMBL/GenBank/DDBJ databases">
        <title>Amycolatopsis sp. nov. DR6-1 isolated from Dendrobium heterocarpum.</title>
        <authorList>
            <person name="Tedsree N."/>
            <person name="Kuncharoen N."/>
            <person name="Likhitwitayawuid K."/>
            <person name="Tanasupawat S."/>
        </authorList>
    </citation>
    <scope>NUCLEOTIDE SEQUENCE [LARGE SCALE GENOMIC DNA]</scope>
    <source>
        <strain evidence="3 4">DR6-1</strain>
    </source>
</reference>
<dbReference type="InterPro" id="IPR023393">
    <property type="entry name" value="START-like_dom_sf"/>
</dbReference>
<dbReference type="EMBL" id="JACGZW010000003">
    <property type="protein sequence ID" value="MBB1153629.1"/>
    <property type="molecule type" value="Genomic_DNA"/>
</dbReference>
<evidence type="ECO:0000259" key="2">
    <source>
        <dbReference type="Pfam" id="PF08327"/>
    </source>
</evidence>
<comment type="caution">
    <text evidence="3">The sequence shown here is derived from an EMBL/GenBank/DDBJ whole genome shotgun (WGS) entry which is preliminary data.</text>
</comment>
<evidence type="ECO:0000256" key="1">
    <source>
        <dbReference type="ARBA" id="ARBA00006817"/>
    </source>
</evidence>